<dbReference type="InParanoid" id="A0A0C3DL87"/>
<evidence type="ECO:0000313" key="3">
    <source>
        <dbReference type="Proteomes" id="UP000053989"/>
    </source>
</evidence>
<evidence type="ECO:0000256" key="1">
    <source>
        <dbReference type="SAM" id="MobiDB-lite"/>
    </source>
</evidence>
<keyword evidence="3" id="KW-1185">Reference proteome</keyword>
<dbReference type="STRING" id="1036808.A0A0C3DL87"/>
<dbReference type="HOGENOM" id="CLU_742185_0_0_1"/>
<reference evidence="2 3" key="1">
    <citation type="submission" date="2014-04" db="EMBL/GenBank/DDBJ databases">
        <authorList>
            <consortium name="DOE Joint Genome Institute"/>
            <person name="Kuo A."/>
            <person name="Kohler A."/>
            <person name="Nagy L.G."/>
            <person name="Floudas D."/>
            <person name="Copeland A."/>
            <person name="Barry K.W."/>
            <person name="Cichocki N."/>
            <person name="Veneault-Fourrey C."/>
            <person name="LaButti K."/>
            <person name="Lindquist E.A."/>
            <person name="Lipzen A."/>
            <person name="Lundell T."/>
            <person name="Morin E."/>
            <person name="Murat C."/>
            <person name="Sun H."/>
            <person name="Tunlid A."/>
            <person name="Henrissat B."/>
            <person name="Grigoriev I.V."/>
            <person name="Hibbett D.S."/>
            <person name="Martin F."/>
            <person name="Nordberg H.P."/>
            <person name="Cantor M.N."/>
            <person name="Hua S.X."/>
        </authorList>
    </citation>
    <scope>NUCLEOTIDE SEQUENCE [LARGE SCALE GENOMIC DNA]</scope>
    <source>
        <strain evidence="2 3">Foug A</strain>
    </source>
</reference>
<protein>
    <submittedName>
        <fullName evidence="2">Uncharacterized protein</fullName>
    </submittedName>
</protein>
<proteinExistence type="predicted"/>
<dbReference type="Proteomes" id="UP000053989">
    <property type="component" value="Unassembled WGS sequence"/>
</dbReference>
<gene>
    <name evidence="2" type="ORF">SCLCIDRAFT_29259</name>
</gene>
<dbReference type="OrthoDB" id="2689409at2759"/>
<organism evidence="2 3">
    <name type="scientific">Scleroderma citrinum Foug A</name>
    <dbReference type="NCBI Taxonomy" id="1036808"/>
    <lineage>
        <taxon>Eukaryota</taxon>
        <taxon>Fungi</taxon>
        <taxon>Dikarya</taxon>
        <taxon>Basidiomycota</taxon>
        <taxon>Agaricomycotina</taxon>
        <taxon>Agaricomycetes</taxon>
        <taxon>Agaricomycetidae</taxon>
        <taxon>Boletales</taxon>
        <taxon>Sclerodermatineae</taxon>
        <taxon>Sclerodermataceae</taxon>
        <taxon>Scleroderma</taxon>
    </lineage>
</organism>
<dbReference type="AlphaFoldDB" id="A0A0C3DL87"/>
<feature type="region of interest" description="Disordered" evidence="1">
    <location>
        <begin position="1"/>
        <end position="55"/>
    </location>
</feature>
<name>A0A0C3DL87_9AGAM</name>
<accession>A0A0C3DL87</accession>
<dbReference type="EMBL" id="KN822109">
    <property type="protein sequence ID" value="KIM56831.1"/>
    <property type="molecule type" value="Genomic_DNA"/>
</dbReference>
<feature type="compositionally biased region" description="Low complexity" evidence="1">
    <location>
        <begin position="33"/>
        <end position="43"/>
    </location>
</feature>
<feature type="compositionally biased region" description="Polar residues" evidence="1">
    <location>
        <begin position="1"/>
        <end position="10"/>
    </location>
</feature>
<reference evidence="3" key="2">
    <citation type="submission" date="2015-01" db="EMBL/GenBank/DDBJ databases">
        <title>Evolutionary Origins and Diversification of the Mycorrhizal Mutualists.</title>
        <authorList>
            <consortium name="DOE Joint Genome Institute"/>
            <consortium name="Mycorrhizal Genomics Consortium"/>
            <person name="Kohler A."/>
            <person name="Kuo A."/>
            <person name="Nagy L.G."/>
            <person name="Floudas D."/>
            <person name="Copeland A."/>
            <person name="Barry K.W."/>
            <person name="Cichocki N."/>
            <person name="Veneault-Fourrey C."/>
            <person name="LaButti K."/>
            <person name="Lindquist E.A."/>
            <person name="Lipzen A."/>
            <person name="Lundell T."/>
            <person name="Morin E."/>
            <person name="Murat C."/>
            <person name="Riley R."/>
            <person name="Ohm R."/>
            <person name="Sun H."/>
            <person name="Tunlid A."/>
            <person name="Henrissat B."/>
            <person name="Grigoriev I.V."/>
            <person name="Hibbett D.S."/>
            <person name="Martin F."/>
        </authorList>
    </citation>
    <scope>NUCLEOTIDE SEQUENCE [LARGE SCALE GENOMIC DNA]</scope>
    <source>
        <strain evidence="3">Foug A</strain>
    </source>
</reference>
<sequence length="373" mass="40995">MSLQDWSNYSADIHGAKGKKVTQGSTPSDDHSSLPPSSLPVDLGDSDTKIDVNENTPLRCKKSKTHQSCKEANAMTVKPGCVEGRGNNEPQVPRSPSAWDILVTAGFGVKPSHTKVNDVNLFHSWYWVTQPKPEGASRNEFNNTITKEYNELMKDIPKDDVAARREKLKCVYEWQETSTVVPSNKSVKSIVTRLENVKVQFSDLAESWSNLEEIEIVGILMYVGEDPARHQLSGIFGGSDMVRQFINECAIDLCALMDKYTAIFKNSDGSTTSLIGNSGSSALDPACHDCAQPLPRPSRNSDSSPATPKLIAVPQLNPGHYVNLQPRTSFLDETLNLVQLLLDPQLYYSSIPDATPIPSPGLPHIFFLARSPV</sequence>
<evidence type="ECO:0000313" key="2">
    <source>
        <dbReference type="EMBL" id="KIM56831.1"/>
    </source>
</evidence>